<dbReference type="SUPFAM" id="SSF56925">
    <property type="entry name" value="OMPA-like"/>
    <property type="match status" value="1"/>
</dbReference>
<feature type="domain" description="Outer membrane protein beta-barrel" evidence="3">
    <location>
        <begin position="10"/>
        <end position="202"/>
    </location>
</feature>
<dbReference type="Proteomes" id="UP000244174">
    <property type="component" value="Unassembled WGS sequence"/>
</dbReference>
<evidence type="ECO:0000259" key="3">
    <source>
        <dbReference type="Pfam" id="PF13505"/>
    </source>
</evidence>
<organism evidence="4 5">
    <name type="scientific">Christiangramia gaetbulicola</name>
    <dbReference type="NCBI Taxonomy" id="703340"/>
    <lineage>
        <taxon>Bacteria</taxon>
        <taxon>Pseudomonadati</taxon>
        <taxon>Bacteroidota</taxon>
        <taxon>Flavobacteriia</taxon>
        <taxon>Flavobacteriales</taxon>
        <taxon>Flavobacteriaceae</taxon>
        <taxon>Christiangramia</taxon>
    </lineage>
</organism>
<protein>
    <submittedName>
        <fullName evidence="4">Outer membrane protein with beta-barrel domain</fullName>
    </submittedName>
</protein>
<dbReference type="Pfam" id="PF13505">
    <property type="entry name" value="OMP_b-brl"/>
    <property type="match status" value="1"/>
</dbReference>
<dbReference type="OrthoDB" id="945117at2"/>
<dbReference type="AlphaFoldDB" id="A0A2T6AF86"/>
<gene>
    <name evidence="4" type="ORF">C8P64_2875</name>
</gene>
<proteinExistence type="predicted"/>
<dbReference type="InterPro" id="IPR011250">
    <property type="entry name" value="OMP/PagP_B-barrel"/>
</dbReference>
<feature type="signal peptide" evidence="2">
    <location>
        <begin position="1"/>
        <end position="19"/>
    </location>
</feature>
<feature type="chain" id="PRO_5015678940" evidence="2">
    <location>
        <begin position="20"/>
        <end position="215"/>
    </location>
</feature>
<keyword evidence="1 2" id="KW-0732">Signal</keyword>
<evidence type="ECO:0000256" key="1">
    <source>
        <dbReference type="ARBA" id="ARBA00022729"/>
    </source>
</evidence>
<dbReference type="RefSeq" id="WP_108172734.1">
    <property type="nucleotide sequence ID" value="NZ_QBKQ01000003.1"/>
</dbReference>
<reference evidence="4 5" key="1">
    <citation type="submission" date="2018-04" db="EMBL/GenBank/DDBJ databases">
        <title>Genomic Encyclopedia of Archaeal and Bacterial Type Strains, Phase II (KMG-II): from individual species to whole genera.</title>
        <authorList>
            <person name="Goeker M."/>
        </authorList>
    </citation>
    <scope>NUCLEOTIDE SEQUENCE [LARGE SCALE GENOMIC DNA]</scope>
    <source>
        <strain evidence="4 5">DSM 23082</strain>
    </source>
</reference>
<name>A0A2T6AF86_9FLAO</name>
<dbReference type="EMBL" id="QBKQ01000003">
    <property type="protein sequence ID" value="PTX42446.1"/>
    <property type="molecule type" value="Genomic_DNA"/>
</dbReference>
<keyword evidence="5" id="KW-1185">Reference proteome</keyword>
<comment type="caution">
    <text evidence="4">The sequence shown here is derived from an EMBL/GenBank/DDBJ whole genome shotgun (WGS) entry which is preliminary data.</text>
</comment>
<dbReference type="InterPro" id="IPR027385">
    <property type="entry name" value="Beta-barrel_OMP"/>
</dbReference>
<evidence type="ECO:0000313" key="4">
    <source>
        <dbReference type="EMBL" id="PTX42446.1"/>
    </source>
</evidence>
<accession>A0A2T6AF86</accession>
<evidence type="ECO:0000256" key="2">
    <source>
        <dbReference type="SAM" id="SignalP"/>
    </source>
</evidence>
<evidence type="ECO:0000313" key="5">
    <source>
        <dbReference type="Proteomes" id="UP000244174"/>
    </source>
</evidence>
<sequence length="215" mass="24680">MQNFIITLVLFLLSLFVSAQEAPKKFLIEKGTWSLGGSFAVGSAHTSSERVDYPRDFKTFSFNIRPDVGYFIAPNLQAGIQLGYGYSKNKYEESVLTELKRNSFSIAPYLRKFFGLSSKFSVSLTGSPYYNFSQNDEYSDNEQFGQLRSENYGVNIRPGIFFMLSEKFSLNADFGRLYYSHFSDSRDGEDREKSDQFGLSFSTDNIWIGLRYYIN</sequence>